<protein>
    <submittedName>
        <fullName evidence="2">Uncharacterized protein</fullName>
    </submittedName>
</protein>
<accession>A0AAD6WN61</accession>
<evidence type="ECO:0000256" key="1">
    <source>
        <dbReference type="SAM" id="MobiDB-lite"/>
    </source>
</evidence>
<dbReference type="AlphaFoldDB" id="A0AAD6WN61"/>
<feature type="compositionally biased region" description="Basic and acidic residues" evidence="1">
    <location>
        <begin position="10"/>
        <end position="26"/>
    </location>
</feature>
<feature type="compositionally biased region" description="Low complexity" evidence="1">
    <location>
        <begin position="165"/>
        <end position="175"/>
    </location>
</feature>
<dbReference type="Proteomes" id="UP001218188">
    <property type="component" value="Unassembled WGS sequence"/>
</dbReference>
<organism evidence="2 3">
    <name type="scientific">Mycena alexandri</name>
    <dbReference type="NCBI Taxonomy" id="1745969"/>
    <lineage>
        <taxon>Eukaryota</taxon>
        <taxon>Fungi</taxon>
        <taxon>Dikarya</taxon>
        <taxon>Basidiomycota</taxon>
        <taxon>Agaricomycotina</taxon>
        <taxon>Agaricomycetes</taxon>
        <taxon>Agaricomycetidae</taxon>
        <taxon>Agaricales</taxon>
        <taxon>Marasmiineae</taxon>
        <taxon>Mycenaceae</taxon>
        <taxon>Mycena</taxon>
    </lineage>
</organism>
<proteinExistence type="predicted"/>
<feature type="region of interest" description="Disordered" evidence="1">
    <location>
        <begin position="1"/>
        <end position="58"/>
    </location>
</feature>
<keyword evidence="3" id="KW-1185">Reference proteome</keyword>
<gene>
    <name evidence="2" type="ORF">C8F04DRAFT_1277221</name>
</gene>
<comment type="caution">
    <text evidence="2">The sequence shown here is derived from an EMBL/GenBank/DDBJ whole genome shotgun (WGS) entry which is preliminary data.</text>
</comment>
<dbReference type="EMBL" id="JARJCM010000324">
    <property type="protein sequence ID" value="KAJ7018755.1"/>
    <property type="molecule type" value="Genomic_DNA"/>
</dbReference>
<name>A0AAD6WN61_9AGAR</name>
<reference evidence="2" key="1">
    <citation type="submission" date="2023-03" db="EMBL/GenBank/DDBJ databases">
        <title>Massive genome expansion in bonnet fungi (Mycena s.s.) driven by repeated elements and novel gene families across ecological guilds.</title>
        <authorList>
            <consortium name="Lawrence Berkeley National Laboratory"/>
            <person name="Harder C.B."/>
            <person name="Miyauchi S."/>
            <person name="Viragh M."/>
            <person name="Kuo A."/>
            <person name="Thoen E."/>
            <person name="Andreopoulos B."/>
            <person name="Lu D."/>
            <person name="Skrede I."/>
            <person name="Drula E."/>
            <person name="Henrissat B."/>
            <person name="Morin E."/>
            <person name="Kohler A."/>
            <person name="Barry K."/>
            <person name="LaButti K."/>
            <person name="Morin E."/>
            <person name="Salamov A."/>
            <person name="Lipzen A."/>
            <person name="Mereny Z."/>
            <person name="Hegedus B."/>
            <person name="Baldrian P."/>
            <person name="Stursova M."/>
            <person name="Weitz H."/>
            <person name="Taylor A."/>
            <person name="Grigoriev I.V."/>
            <person name="Nagy L.G."/>
            <person name="Martin F."/>
            <person name="Kauserud H."/>
        </authorList>
    </citation>
    <scope>NUCLEOTIDE SEQUENCE</scope>
    <source>
        <strain evidence="2">CBHHK200</strain>
    </source>
</reference>
<evidence type="ECO:0000313" key="3">
    <source>
        <dbReference type="Proteomes" id="UP001218188"/>
    </source>
</evidence>
<sequence>MTKKSRKHCPKDSDTYRPGLSKEEKARNHRKAQNTYYASKPGAREKHRQRMAASREKTKALRRRLDEVYIPRRLSTPSWGNLELPSRSEMRTDAVADRQTIYSAASRQSIAVGERIAVDALVTLREPQRIAEEWPRPPSDSILERAMLLTSSSASPPASLRPEARNAADAGAGEAGAAVRQGLEAVARLNKDHPMPQRAWANPSQRDYFRTFWTRDDHALFLGQFLRLDTYVAVRRWRLHTYNCTTYDEMAEPLESHSTFHSRWPTGI</sequence>
<evidence type="ECO:0000313" key="2">
    <source>
        <dbReference type="EMBL" id="KAJ7018755.1"/>
    </source>
</evidence>
<feature type="region of interest" description="Disordered" evidence="1">
    <location>
        <begin position="153"/>
        <end position="175"/>
    </location>
</feature>